<evidence type="ECO:0000313" key="10">
    <source>
        <dbReference type="EMBL" id="PJI94010.1"/>
    </source>
</evidence>
<comment type="similarity">
    <text evidence="2">Belongs to the mannose-6-phosphate isomerase type 1 family.</text>
</comment>
<evidence type="ECO:0000256" key="7">
    <source>
        <dbReference type="PIRSR" id="PIRSR001480-1"/>
    </source>
</evidence>
<keyword evidence="6 10" id="KW-0413">Isomerase</keyword>
<dbReference type="AlphaFoldDB" id="A0A2M8WSW7"/>
<dbReference type="PIRSF" id="PIRSF001480">
    <property type="entry name" value="Mannose-6-phosphate_isomerase"/>
    <property type="match status" value="1"/>
</dbReference>
<dbReference type="EMBL" id="PGTZ01000007">
    <property type="protein sequence ID" value="PJI94010.1"/>
    <property type="molecule type" value="Genomic_DNA"/>
</dbReference>
<dbReference type="GO" id="GO:0008270">
    <property type="term" value="F:zinc ion binding"/>
    <property type="evidence" value="ECO:0007669"/>
    <property type="project" value="InterPro"/>
</dbReference>
<evidence type="ECO:0000313" key="11">
    <source>
        <dbReference type="Proteomes" id="UP000231586"/>
    </source>
</evidence>
<comment type="cofactor">
    <cofactor evidence="8">
        <name>Zn(2+)</name>
        <dbReference type="ChEBI" id="CHEBI:29105"/>
    </cofactor>
    <text evidence="8">Binds 1 zinc ion per subunit.</text>
</comment>
<feature type="active site" evidence="7">
    <location>
        <position position="296"/>
    </location>
</feature>
<dbReference type="PRINTS" id="PR00714">
    <property type="entry name" value="MAN6PISMRASE"/>
</dbReference>
<dbReference type="Proteomes" id="UP000231586">
    <property type="component" value="Unassembled WGS sequence"/>
</dbReference>
<evidence type="ECO:0000256" key="1">
    <source>
        <dbReference type="ARBA" id="ARBA00000757"/>
    </source>
</evidence>
<feature type="binding site" evidence="8">
    <location>
        <position position="277"/>
    </location>
    <ligand>
        <name>Zn(2+)</name>
        <dbReference type="ChEBI" id="CHEBI:29105"/>
    </ligand>
</feature>
<dbReference type="EC" id="5.3.1.8" evidence="3"/>
<dbReference type="GO" id="GO:0009298">
    <property type="term" value="P:GDP-mannose biosynthetic process"/>
    <property type="evidence" value="ECO:0007669"/>
    <property type="project" value="InterPro"/>
</dbReference>
<protein>
    <recommendedName>
        <fullName evidence="3">mannose-6-phosphate isomerase</fullName>
        <ecNumber evidence="3">5.3.1.8</ecNumber>
    </recommendedName>
</protein>
<dbReference type="GO" id="GO:0005975">
    <property type="term" value="P:carbohydrate metabolic process"/>
    <property type="evidence" value="ECO:0007669"/>
    <property type="project" value="InterPro"/>
</dbReference>
<feature type="binding site" evidence="8">
    <location>
        <position position="102"/>
    </location>
    <ligand>
        <name>Zn(2+)</name>
        <dbReference type="ChEBI" id="CHEBI:29105"/>
    </ligand>
</feature>
<evidence type="ECO:0000259" key="9">
    <source>
        <dbReference type="Pfam" id="PF20511"/>
    </source>
</evidence>
<dbReference type="PANTHER" id="PTHR10309:SF0">
    <property type="entry name" value="MANNOSE-6-PHOSPHATE ISOMERASE"/>
    <property type="match status" value="1"/>
</dbReference>
<dbReference type="GO" id="GO:0005829">
    <property type="term" value="C:cytosol"/>
    <property type="evidence" value="ECO:0007669"/>
    <property type="project" value="TreeGrafter"/>
</dbReference>
<reference evidence="10 11" key="1">
    <citation type="submission" date="2017-11" db="EMBL/GenBank/DDBJ databases">
        <title>Genomic Encyclopedia of Archaeal and Bacterial Type Strains, Phase II (KMG-II): From Individual Species to Whole Genera.</title>
        <authorList>
            <person name="Goeker M."/>
        </authorList>
    </citation>
    <scope>NUCLEOTIDE SEQUENCE [LARGE SCALE GENOMIC DNA]</scope>
    <source>
        <strain evidence="10 11">DSM 22413</strain>
    </source>
</reference>
<dbReference type="OrthoDB" id="9792649at2"/>
<dbReference type="GO" id="GO:0004476">
    <property type="term" value="F:mannose-6-phosphate isomerase activity"/>
    <property type="evidence" value="ECO:0007669"/>
    <property type="project" value="UniProtKB-EC"/>
</dbReference>
<dbReference type="InterPro" id="IPR046457">
    <property type="entry name" value="PMI_typeI_cat"/>
</dbReference>
<evidence type="ECO:0000256" key="2">
    <source>
        <dbReference type="ARBA" id="ARBA00010772"/>
    </source>
</evidence>
<evidence type="ECO:0000256" key="4">
    <source>
        <dbReference type="ARBA" id="ARBA00022723"/>
    </source>
</evidence>
<organism evidence="10 11">
    <name type="scientific">Luteimicrobium subarcticum</name>
    <dbReference type="NCBI Taxonomy" id="620910"/>
    <lineage>
        <taxon>Bacteria</taxon>
        <taxon>Bacillati</taxon>
        <taxon>Actinomycetota</taxon>
        <taxon>Actinomycetes</taxon>
        <taxon>Micrococcales</taxon>
        <taxon>Luteimicrobium</taxon>
    </lineage>
</organism>
<dbReference type="InterPro" id="IPR011051">
    <property type="entry name" value="RmlC_Cupin_sf"/>
</dbReference>
<evidence type="ECO:0000256" key="6">
    <source>
        <dbReference type="ARBA" id="ARBA00023235"/>
    </source>
</evidence>
<dbReference type="NCBIfam" id="TIGR00218">
    <property type="entry name" value="manA"/>
    <property type="match status" value="1"/>
</dbReference>
<keyword evidence="5 8" id="KW-0862">Zinc</keyword>
<dbReference type="InterPro" id="IPR016305">
    <property type="entry name" value="Mannose-6-P_Isomerase"/>
</dbReference>
<dbReference type="InterPro" id="IPR001250">
    <property type="entry name" value="Man6P_Isoase-1"/>
</dbReference>
<dbReference type="InterPro" id="IPR014710">
    <property type="entry name" value="RmlC-like_jellyroll"/>
</dbReference>
<comment type="caution">
    <text evidence="10">The sequence shown here is derived from an EMBL/GenBank/DDBJ whole genome shotgun (WGS) entry which is preliminary data.</text>
</comment>
<feature type="domain" description="Phosphomannose isomerase type I catalytic" evidence="9">
    <location>
        <begin position="6"/>
        <end position="152"/>
    </location>
</feature>
<keyword evidence="11" id="KW-1185">Reference proteome</keyword>
<dbReference type="Pfam" id="PF20511">
    <property type="entry name" value="PMI_typeI_cat"/>
    <property type="match status" value="1"/>
</dbReference>
<keyword evidence="4 8" id="KW-0479">Metal-binding</keyword>
<dbReference type="CDD" id="cd07011">
    <property type="entry name" value="cupin_PMI_type_I_N"/>
    <property type="match status" value="1"/>
</dbReference>
<evidence type="ECO:0000256" key="3">
    <source>
        <dbReference type="ARBA" id="ARBA00011956"/>
    </source>
</evidence>
<proteinExistence type="inferred from homology"/>
<dbReference type="SUPFAM" id="SSF51182">
    <property type="entry name" value="RmlC-like cupins"/>
    <property type="match status" value="1"/>
</dbReference>
<name>A0A2M8WSW7_9MICO</name>
<feature type="binding site" evidence="8">
    <location>
        <position position="137"/>
    </location>
    <ligand>
        <name>Zn(2+)</name>
        <dbReference type="ChEBI" id="CHEBI:29105"/>
    </ligand>
</feature>
<feature type="binding site" evidence="8">
    <location>
        <position position="100"/>
    </location>
    <ligand>
        <name>Zn(2+)</name>
        <dbReference type="ChEBI" id="CHEBI:29105"/>
    </ligand>
</feature>
<dbReference type="PANTHER" id="PTHR10309">
    <property type="entry name" value="MANNOSE-6-PHOSPHATE ISOMERASE"/>
    <property type="match status" value="1"/>
</dbReference>
<sequence>MDQTFFPLDNTVQRADWGSTSVIQGLLGEPPDGRPAAELWLGAHPLAPSVASTPLGAVSLVDLVRADPVGMLGRRVQDTYGPRLPYLLKVLAADRALSLQVHPKPHLARAGFNRENAAGVPLTASHRNYKDDQSKPEMIVALGRFEGLAGFRRPDRSLALLHGLDGDLVAAMRDALAGGGRGPRPLVGTSASVVRDAFERAVHARRDERVADDVATTLASVRARAGTVPGWMALADAAALRLGADYPGDPGALAAFLLNVFVLHAGEAVFLAPGQVHAYLRGAGVEIMSSSDNVLRAGLTHKHVDVDALLECADFAPSPPPHPQQSAVASGLTSYRVPVREFGLVVGEVHGEPADLPSDGPRVVLVLDGVVDVVAGVHRTRLGRGASVFVPDAAGPLAVEPVSVVGATGVRGRVAVAYVP</sequence>
<dbReference type="Gene3D" id="2.60.120.10">
    <property type="entry name" value="Jelly Rolls"/>
    <property type="match status" value="2"/>
</dbReference>
<comment type="catalytic activity">
    <reaction evidence="1">
        <text>D-mannose 6-phosphate = D-fructose 6-phosphate</text>
        <dbReference type="Rhea" id="RHEA:12356"/>
        <dbReference type="ChEBI" id="CHEBI:58735"/>
        <dbReference type="ChEBI" id="CHEBI:61527"/>
        <dbReference type="EC" id="5.3.1.8"/>
    </reaction>
</comment>
<dbReference type="Gene3D" id="1.10.441.10">
    <property type="entry name" value="Phosphomannose Isomerase, domain 2"/>
    <property type="match status" value="1"/>
</dbReference>
<accession>A0A2M8WSW7</accession>
<gene>
    <name evidence="10" type="ORF">CLV34_1493</name>
</gene>
<evidence type="ECO:0000256" key="5">
    <source>
        <dbReference type="ARBA" id="ARBA00022833"/>
    </source>
</evidence>
<evidence type="ECO:0000256" key="8">
    <source>
        <dbReference type="PIRSR" id="PIRSR001480-2"/>
    </source>
</evidence>
<dbReference type="RefSeq" id="WP_100349612.1">
    <property type="nucleotide sequence ID" value="NZ_PGTZ01000007.1"/>
</dbReference>